<dbReference type="AlphaFoldDB" id="W4KJA2"/>
<organism evidence="1 2">
    <name type="scientific">Heterobasidion irregulare (strain TC 32-1)</name>
    <dbReference type="NCBI Taxonomy" id="747525"/>
    <lineage>
        <taxon>Eukaryota</taxon>
        <taxon>Fungi</taxon>
        <taxon>Dikarya</taxon>
        <taxon>Basidiomycota</taxon>
        <taxon>Agaricomycotina</taxon>
        <taxon>Agaricomycetes</taxon>
        <taxon>Russulales</taxon>
        <taxon>Bondarzewiaceae</taxon>
        <taxon>Heterobasidion</taxon>
        <taxon>Heterobasidion annosum species complex</taxon>
    </lineage>
</organism>
<dbReference type="Proteomes" id="UP000030671">
    <property type="component" value="Unassembled WGS sequence"/>
</dbReference>
<dbReference type="KEGG" id="hir:HETIRDRAFT_247745"/>
<dbReference type="PANTHER" id="PTHR34883">
    <property type="entry name" value="SERINE-RICH PROTEIN, PUTATIVE-RELATED-RELATED"/>
    <property type="match status" value="1"/>
</dbReference>
<dbReference type="InterPro" id="IPR008972">
    <property type="entry name" value="Cupredoxin"/>
</dbReference>
<dbReference type="RefSeq" id="XP_009542025.1">
    <property type="nucleotide sequence ID" value="XM_009543730.1"/>
</dbReference>
<feature type="non-terminal residue" evidence="1">
    <location>
        <position position="1"/>
    </location>
</feature>
<reference evidence="1 2" key="1">
    <citation type="journal article" date="2012" name="New Phytol.">
        <title>Insight into trade-off between wood decay and parasitism from the genome of a fungal forest pathogen.</title>
        <authorList>
            <person name="Olson A."/>
            <person name="Aerts A."/>
            <person name="Asiegbu F."/>
            <person name="Belbahri L."/>
            <person name="Bouzid O."/>
            <person name="Broberg A."/>
            <person name="Canback B."/>
            <person name="Coutinho P.M."/>
            <person name="Cullen D."/>
            <person name="Dalman K."/>
            <person name="Deflorio G."/>
            <person name="van Diepen L.T."/>
            <person name="Dunand C."/>
            <person name="Duplessis S."/>
            <person name="Durling M."/>
            <person name="Gonthier P."/>
            <person name="Grimwood J."/>
            <person name="Fossdal C.G."/>
            <person name="Hansson D."/>
            <person name="Henrissat B."/>
            <person name="Hietala A."/>
            <person name="Himmelstrand K."/>
            <person name="Hoffmeister D."/>
            <person name="Hogberg N."/>
            <person name="James T.Y."/>
            <person name="Karlsson M."/>
            <person name="Kohler A."/>
            <person name="Kues U."/>
            <person name="Lee Y.H."/>
            <person name="Lin Y.C."/>
            <person name="Lind M."/>
            <person name="Lindquist E."/>
            <person name="Lombard V."/>
            <person name="Lucas S."/>
            <person name="Lunden K."/>
            <person name="Morin E."/>
            <person name="Murat C."/>
            <person name="Park J."/>
            <person name="Raffaello T."/>
            <person name="Rouze P."/>
            <person name="Salamov A."/>
            <person name="Schmutz J."/>
            <person name="Solheim H."/>
            <person name="Stahlberg J."/>
            <person name="Velez H."/>
            <person name="de Vries R.P."/>
            <person name="Wiebenga A."/>
            <person name="Woodward S."/>
            <person name="Yakovlev I."/>
            <person name="Garbelotto M."/>
            <person name="Martin F."/>
            <person name="Grigoriev I.V."/>
            <person name="Stenlid J."/>
        </authorList>
    </citation>
    <scope>NUCLEOTIDE SEQUENCE [LARGE SCALE GENOMIC DNA]</scope>
    <source>
        <strain evidence="1 2">TC 32-1</strain>
    </source>
</reference>
<accession>W4KJA2</accession>
<evidence type="ECO:0000313" key="2">
    <source>
        <dbReference type="Proteomes" id="UP000030671"/>
    </source>
</evidence>
<dbReference type="InParanoid" id="W4KJA2"/>
<dbReference type="SUPFAM" id="SSF49503">
    <property type="entry name" value="Cupredoxins"/>
    <property type="match status" value="1"/>
</dbReference>
<dbReference type="GeneID" id="20669200"/>
<dbReference type="STRING" id="747525.W4KJA2"/>
<dbReference type="EMBL" id="KI925455">
    <property type="protein sequence ID" value="ETW85146.1"/>
    <property type="molecule type" value="Genomic_DNA"/>
</dbReference>
<evidence type="ECO:0008006" key="3">
    <source>
        <dbReference type="Google" id="ProtNLM"/>
    </source>
</evidence>
<protein>
    <recommendedName>
        <fullName evidence="3">Phytocyanin domain-containing protein</fullName>
    </recommendedName>
</protein>
<proteinExistence type="predicted"/>
<keyword evidence="2" id="KW-1185">Reference proteome</keyword>
<evidence type="ECO:0000313" key="1">
    <source>
        <dbReference type="EMBL" id="ETW85146.1"/>
    </source>
</evidence>
<dbReference type="OrthoDB" id="1921208at2759"/>
<dbReference type="Gene3D" id="2.60.40.420">
    <property type="entry name" value="Cupredoxins - blue copper proteins"/>
    <property type="match status" value="1"/>
</dbReference>
<feature type="non-terminal residue" evidence="1">
    <location>
        <position position="116"/>
    </location>
</feature>
<sequence>ALSLVPLASGETHLVVVGEGGGLTFTPSNLTAVVGDVIEFMFVQKNHSATQTSFETPCTPAEGGFDSGFNPVAAGQTTNFPTFNVTVENTDPIWVSCQQINHCKLGMAFAANPPAD</sequence>
<dbReference type="CDD" id="cd00920">
    <property type="entry name" value="Cupredoxin"/>
    <property type="match status" value="1"/>
</dbReference>
<gene>
    <name evidence="1" type="ORF">HETIRDRAFT_247745</name>
</gene>
<dbReference type="PANTHER" id="PTHR34883:SF15">
    <property type="entry name" value="EXTRACELLULAR SERINE-RICH PROTEIN"/>
    <property type="match status" value="1"/>
</dbReference>
<dbReference type="HOGENOM" id="CLU_053381_7_2_1"/>
<dbReference type="InterPro" id="IPR052953">
    <property type="entry name" value="Ser-rich/MCO-related"/>
</dbReference>
<name>W4KJA2_HETIT</name>